<dbReference type="AlphaFoldDB" id="A0A518B1W0"/>
<gene>
    <name evidence="2" type="ORF">Pan216_18230</name>
</gene>
<feature type="compositionally biased region" description="Gly residues" evidence="1">
    <location>
        <begin position="400"/>
        <end position="412"/>
    </location>
</feature>
<proteinExistence type="predicted"/>
<accession>A0A518B1W0</accession>
<dbReference type="InterPro" id="IPR018247">
    <property type="entry name" value="EF_Hand_1_Ca_BS"/>
</dbReference>
<feature type="region of interest" description="Disordered" evidence="1">
    <location>
        <begin position="370"/>
        <end position="435"/>
    </location>
</feature>
<dbReference type="KEGG" id="knv:Pan216_18230"/>
<dbReference type="PROSITE" id="PS00018">
    <property type="entry name" value="EF_HAND_1"/>
    <property type="match status" value="1"/>
</dbReference>
<dbReference type="Proteomes" id="UP000317093">
    <property type="component" value="Chromosome"/>
</dbReference>
<dbReference type="EMBL" id="CP036279">
    <property type="protein sequence ID" value="QDU60970.1"/>
    <property type="molecule type" value="Genomic_DNA"/>
</dbReference>
<sequence length="654" mass="69644">MTCWTGAAPIDQPKDAKRRRARALGTGRSVARVGVEQLEPRNAPAVAASEGIYLLLAGQDVGDVDSFLADGSSPERHELDGFSDEVVAFTASVNQVEGDTALDVVIGGEDGPIGWNASLESSGIQAYMLVPVTDASGEELLELASSTPSSSNYVLLPVDISADAEAGTSHLRVGAEESDVFLVPHTVSSKQSHAPQSPFSKTTVWATVRRETYEADGMTSLVGLFAEVETEFVTRVVAGDFDQRLDTLTMFSIFQSVDDKTSEEVRVISSPLPYAPDLTTKTIVQVSSAAFEYSIRSLGPIWEKLGEFELDDLDGEGVLEPGDFLDPIDLDGIDFGEAGPRGQYDGDVIVIDFTGDTVTEIVIDDIIGHGKGGFDEPGDDFDDPADEDYPSFDGPNSGNSGSGSDGKSGGGADTPEEPKSQSPSKEEEDERDVEDDLVEAPELEMGEEAIGSFSAGSMIDVNADDEAVTKQTRAYANRATSKRRAPEAGKRNTLVTANGNEVVVNKREDGWTSVSIAAEGGSDDPEDHAGDSAEASAALLVEDAAETEQAWVRKIPRGELGLRLNLSLRHSLSGHRNYEIAAAEHGFPAEVEIAGFTSTGWLTLDTDGDSFIGQWTAGALMLPLLCMSVSYPTLRGYFRTRKSDETGPDTTNES</sequence>
<organism evidence="2 3">
    <name type="scientific">Kolteria novifilia</name>
    <dbReference type="NCBI Taxonomy" id="2527975"/>
    <lineage>
        <taxon>Bacteria</taxon>
        <taxon>Pseudomonadati</taxon>
        <taxon>Planctomycetota</taxon>
        <taxon>Planctomycetia</taxon>
        <taxon>Kolteriales</taxon>
        <taxon>Kolteriaceae</taxon>
        <taxon>Kolteria</taxon>
    </lineage>
</organism>
<evidence type="ECO:0000313" key="3">
    <source>
        <dbReference type="Proteomes" id="UP000317093"/>
    </source>
</evidence>
<protein>
    <submittedName>
        <fullName evidence="2">Uncharacterized protein</fullName>
    </submittedName>
</protein>
<evidence type="ECO:0000313" key="2">
    <source>
        <dbReference type="EMBL" id="QDU60970.1"/>
    </source>
</evidence>
<dbReference type="RefSeq" id="WP_145257621.1">
    <property type="nucleotide sequence ID" value="NZ_CP036279.1"/>
</dbReference>
<reference evidence="2 3" key="1">
    <citation type="submission" date="2019-02" db="EMBL/GenBank/DDBJ databases">
        <title>Deep-cultivation of Planctomycetes and their phenomic and genomic characterization uncovers novel biology.</title>
        <authorList>
            <person name="Wiegand S."/>
            <person name="Jogler M."/>
            <person name="Boedeker C."/>
            <person name="Pinto D."/>
            <person name="Vollmers J."/>
            <person name="Rivas-Marin E."/>
            <person name="Kohn T."/>
            <person name="Peeters S.H."/>
            <person name="Heuer A."/>
            <person name="Rast P."/>
            <person name="Oberbeckmann S."/>
            <person name="Bunk B."/>
            <person name="Jeske O."/>
            <person name="Meyerdierks A."/>
            <person name="Storesund J.E."/>
            <person name="Kallscheuer N."/>
            <person name="Luecker S."/>
            <person name="Lage O.M."/>
            <person name="Pohl T."/>
            <person name="Merkel B.J."/>
            <person name="Hornburger P."/>
            <person name="Mueller R.-W."/>
            <person name="Bruemmer F."/>
            <person name="Labrenz M."/>
            <person name="Spormann A.M."/>
            <person name="Op den Camp H."/>
            <person name="Overmann J."/>
            <person name="Amann R."/>
            <person name="Jetten M.S.M."/>
            <person name="Mascher T."/>
            <person name="Medema M.H."/>
            <person name="Devos D.P."/>
            <person name="Kaster A.-K."/>
            <person name="Ovreas L."/>
            <person name="Rohde M."/>
            <person name="Galperin M.Y."/>
            <person name="Jogler C."/>
        </authorList>
    </citation>
    <scope>NUCLEOTIDE SEQUENCE [LARGE SCALE GENOMIC DNA]</scope>
    <source>
        <strain evidence="2 3">Pan216</strain>
    </source>
</reference>
<dbReference type="OrthoDB" id="5242354at2"/>
<feature type="compositionally biased region" description="Acidic residues" evidence="1">
    <location>
        <begin position="376"/>
        <end position="390"/>
    </location>
</feature>
<evidence type="ECO:0000256" key="1">
    <source>
        <dbReference type="SAM" id="MobiDB-lite"/>
    </source>
</evidence>
<name>A0A518B1W0_9BACT</name>
<keyword evidence="3" id="KW-1185">Reference proteome</keyword>
<feature type="compositionally biased region" description="Acidic residues" evidence="1">
    <location>
        <begin position="426"/>
        <end position="435"/>
    </location>
</feature>